<evidence type="ECO:0000313" key="3">
    <source>
        <dbReference type="EMBL" id="MBA2116002.1"/>
    </source>
</evidence>
<dbReference type="InterPro" id="IPR008984">
    <property type="entry name" value="SMAD_FHA_dom_sf"/>
</dbReference>
<keyword evidence="4" id="KW-1185">Reference proteome</keyword>
<dbReference type="InterPro" id="IPR000253">
    <property type="entry name" value="FHA_dom"/>
</dbReference>
<dbReference type="Pfam" id="PF00498">
    <property type="entry name" value="FHA"/>
    <property type="match status" value="1"/>
</dbReference>
<organism evidence="3 4">
    <name type="scientific">Bremerella alba</name>
    <dbReference type="NCBI Taxonomy" id="980252"/>
    <lineage>
        <taxon>Bacteria</taxon>
        <taxon>Pseudomonadati</taxon>
        <taxon>Planctomycetota</taxon>
        <taxon>Planctomycetia</taxon>
        <taxon>Pirellulales</taxon>
        <taxon>Pirellulaceae</taxon>
        <taxon>Bremerella</taxon>
    </lineage>
</organism>
<dbReference type="GO" id="GO:0016791">
    <property type="term" value="F:phosphatase activity"/>
    <property type="evidence" value="ECO:0007669"/>
    <property type="project" value="TreeGrafter"/>
</dbReference>
<dbReference type="Gene3D" id="3.60.40.10">
    <property type="entry name" value="PPM-type phosphatase domain"/>
    <property type="match status" value="1"/>
</dbReference>
<protein>
    <recommendedName>
        <fullName evidence="2">FHA domain-containing protein</fullName>
    </recommendedName>
</protein>
<dbReference type="InterPro" id="IPR036457">
    <property type="entry name" value="PPM-type-like_dom_sf"/>
</dbReference>
<dbReference type="SUPFAM" id="SSF49879">
    <property type="entry name" value="SMAD/FHA domain"/>
    <property type="match status" value="1"/>
</dbReference>
<dbReference type="PROSITE" id="PS50006">
    <property type="entry name" value="FHA_DOMAIN"/>
    <property type="match status" value="1"/>
</dbReference>
<keyword evidence="1" id="KW-0378">Hydrolase</keyword>
<gene>
    <name evidence="3" type="ORF">HOV93_31900</name>
</gene>
<dbReference type="SMART" id="SM00240">
    <property type="entry name" value="FHA"/>
    <property type="match status" value="1"/>
</dbReference>
<dbReference type="AlphaFoldDB" id="A0A7V9A828"/>
<dbReference type="SUPFAM" id="SSF55781">
    <property type="entry name" value="GAF domain-like"/>
    <property type="match status" value="1"/>
</dbReference>
<dbReference type="CDD" id="cd00060">
    <property type="entry name" value="FHA"/>
    <property type="match status" value="1"/>
</dbReference>
<comment type="caution">
    <text evidence="3">The sequence shown here is derived from an EMBL/GenBank/DDBJ whole genome shotgun (WGS) entry which is preliminary data.</text>
</comment>
<dbReference type="InterPro" id="IPR003018">
    <property type="entry name" value="GAF"/>
</dbReference>
<evidence type="ECO:0000259" key="2">
    <source>
        <dbReference type="PROSITE" id="PS50006"/>
    </source>
</evidence>
<dbReference type="Pfam" id="PF01590">
    <property type="entry name" value="GAF"/>
    <property type="match status" value="1"/>
</dbReference>
<evidence type="ECO:0000313" key="4">
    <source>
        <dbReference type="Proteomes" id="UP000551616"/>
    </source>
</evidence>
<dbReference type="Proteomes" id="UP000551616">
    <property type="component" value="Unassembled WGS sequence"/>
</dbReference>
<name>A0A7V9A828_9BACT</name>
<dbReference type="SMART" id="SM00065">
    <property type="entry name" value="GAF"/>
    <property type="match status" value="1"/>
</dbReference>
<accession>A0A7V9A828</accession>
<dbReference type="PANTHER" id="PTHR43156">
    <property type="entry name" value="STAGE II SPORULATION PROTEIN E-RELATED"/>
    <property type="match status" value="1"/>
</dbReference>
<dbReference type="EMBL" id="JABRWO010000008">
    <property type="protein sequence ID" value="MBA2116002.1"/>
    <property type="molecule type" value="Genomic_DNA"/>
</dbReference>
<dbReference type="Gene3D" id="3.30.450.40">
    <property type="match status" value="1"/>
</dbReference>
<feature type="domain" description="FHA" evidence="2">
    <location>
        <begin position="42"/>
        <end position="91"/>
    </location>
</feature>
<reference evidence="3 4" key="1">
    <citation type="submission" date="2020-05" db="EMBL/GenBank/DDBJ databases">
        <title>Bremerella alba sp. nov., a novel planctomycete isolated from the surface of the macroalga Fucus spiralis.</title>
        <authorList>
            <person name="Godinho O."/>
            <person name="Botelho R."/>
            <person name="Albuquerque L."/>
            <person name="Wiegand S."/>
            <person name="Da Costa M.S."/>
            <person name="Lobo-Da-Cunha A."/>
            <person name="Jogler C."/>
            <person name="Lage O.M."/>
        </authorList>
    </citation>
    <scope>NUCLEOTIDE SEQUENCE [LARGE SCALE GENOMIC DNA]</scope>
    <source>
        <strain evidence="3 4">FF15</strain>
    </source>
</reference>
<dbReference type="SUPFAM" id="SSF81606">
    <property type="entry name" value="PP2C-like"/>
    <property type="match status" value="1"/>
</dbReference>
<dbReference type="PANTHER" id="PTHR43156:SF2">
    <property type="entry name" value="STAGE II SPORULATION PROTEIN E"/>
    <property type="match status" value="1"/>
</dbReference>
<dbReference type="Pfam" id="PF07228">
    <property type="entry name" value="SpoIIE"/>
    <property type="match status" value="1"/>
</dbReference>
<dbReference type="SMART" id="SM00331">
    <property type="entry name" value="PP2C_SIG"/>
    <property type="match status" value="1"/>
</dbReference>
<sequence length="581" mass="63722">MVSQQLGLGNIGGRSSQGMSSYLVALNGPDSGKKIFLAGEEFTLGRHPECDIVVEVGAVSRYHAKIVRNDSGYRIEDLKSRNGTYVNDEQIAEPHQLQHGDSIRVCDISFEFKQEGVKPAPTDTVGLKPDGPGAFGAVMVDDDGATSTIMSKFEVSSQTGSIHLTASPEVKLNALLEITRGLTGTLSLDEVLPKVLEGLFHIFLQADRGFIILQDGSGNMVPRWTKARKESDEEEIRISRTIVKHVMQTREAILSADAAADSRFEMSQSITDFKIRSIMCAPLVNAHDEVIGVIQIDTLDQRKRFQKEDLEVAVSVGMQAAAAIERAQLHDAAIRQISFERDLHTAKQVQIGFLPSVKPSVPGYKFYHYYLAANSVGGDYYDYIPLPDGGTAILVGDVVGHGIAASLMMAKLSAEARYCLASMSDFQQAAFHLNNNFTAYTPDDKFVTLAIAILHPESHQVTLINAGHNPPILRKPDGTCCMIAEEEIGLPLGIMEDMEYDIARFTLEPGDMLFIYTDGINEAMNASGDQFGMDRMLTCVSQKSDDLEVCSKAIIDDCRKFMANSPQFDDMCMVSLQRTTE</sequence>
<proteinExistence type="predicted"/>
<dbReference type="InterPro" id="IPR001932">
    <property type="entry name" value="PPM-type_phosphatase-like_dom"/>
</dbReference>
<dbReference type="Gene3D" id="2.60.200.20">
    <property type="match status" value="1"/>
</dbReference>
<dbReference type="InterPro" id="IPR029016">
    <property type="entry name" value="GAF-like_dom_sf"/>
</dbReference>
<dbReference type="InterPro" id="IPR052016">
    <property type="entry name" value="Bact_Sigma-Reg"/>
</dbReference>
<evidence type="ECO:0000256" key="1">
    <source>
        <dbReference type="ARBA" id="ARBA00022801"/>
    </source>
</evidence>